<sequence length="245" mass="28119">MSEKTHLDIVYQDEHLVVIDKPSGLLVHRSKMAHGVKEFALQLLRDQLGQKVYPAHRLDRPTSGLLIFALSEQVLAEMTRQFTEFQITKTYQCVVRGFTGEGVIDHPLKDPVDDRRLLRKGVTHEAKDSLSEYQTLEHYEMPWEIGKFSTSRYSLVSVQPKTGRRHQIRKHMDHIAHPIIGDTRYGQGVHNRLFRDKLECNRLLLAATELNMLHPVTGQPLQLTIPPAKEMTAVIQALRAFQVEC</sequence>
<keyword evidence="1" id="KW-0819">tRNA processing</keyword>
<dbReference type="EMBL" id="BAABBN010000004">
    <property type="protein sequence ID" value="GAA3911768.1"/>
    <property type="molecule type" value="Genomic_DNA"/>
</dbReference>
<evidence type="ECO:0000259" key="10">
    <source>
        <dbReference type="Pfam" id="PF00849"/>
    </source>
</evidence>
<dbReference type="RefSeq" id="WP_344794750.1">
    <property type="nucleotide sequence ID" value="NZ_BAABBN010000004.1"/>
</dbReference>
<comment type="caution">
    <text evidence="11">The sequence shown here is derived from an EMBL/GenBank/DDBJ whole genome shotgun (WGS) entry which is preliminary data.</text>
</comment>
<comment type="catalytic activity">
    <reaction evidence="3">
        <text>uridine(65) in tRNA = pseudouridine(65) in tRNA</text>
        <dbReference type="Rhea" id="RHEA:42536"/>
        <dbReference type="Rhea" id="RHEA-COMP:10103"/>
        <dbReference type="Rhea" id="RHEA-COMP:10104"/>
        <dbReference type="ChEBI" id="CHEBI:65314"/>
        <dbReference type="ChEBI" id="CHEBI:65315"/>
        <dbReference type="EC" id="5.4.99.26"/>
    </reaction>
</comment>
<dbReference type="Proteomes" id="UP001501565">
    <property type="component" value="Unassembled WGS sequence"/>
</dbReference>
<protein>
    <recommendedName>
        <fullName evidence="6">tRNA pseudouridine synthase C</fullName>
        <ecNumber evidence="5">5.4.99.26</ecNumber>
    </recommendedName>
    <alternativeName>
        <fullName evidence="8">tRNA pseudouridine(65) synthase</fullName>
    </alternativeName>
    <alternativeName>
        <fullName evidence="9">tRNA pseudouridylate synthase C</fullName>
    </alternativeName>
    <alternativeName>
        <fullName evidence="7">tRNA-uridine isomerase C</fullName>
    </alternativeName>
</protein>
<evidence type="ECO:0000256" key="9">
    <source>
        <dbReference type="ARBA" id="ARBA00043049"/>
    </source>
</evidence>
<evidence type="ECO:0000256" key="2">
    <source>
        <dbReference type="ARBA" id="ARBA00023235"/>
    </source>
</evidence>
<evidence type="ECO:0000256" key="4">
    <source>
        <dbReference type="ARBA" id="ARBA00037670"/>
    </source>
</evidence>
<name>A0ABP7M429_9GAMM</name>
<dbReference type="PROSITE" id="PS01129">
    <property type="entry name" value="PSI_RLU"/>
    <property type="match status" value="1"/>
</dbReference>
<dbReference type="PANTHER" id="PTHR21600">
    <property type="entry name" value="MITOCHONDRIAL RNA PSEUDOURIDINE SYNTHASE"/>
    <property type="match status" value="1"/>
</dbReference>
<evidence type="ECO:0000256" key="3">
    <source>
        <dbReference type="ARBA" id="ARBA00036607"/>
    </source>
</evidence>
<evidence type="ECO:0000256" key="7">
    <source>
        <dbReference type="ARBA" id="ARBA00041803"/>
    </source>
</evidence>
<evidence type="ECO:0000256" key="5">
    <source>
        <dbReference type="ARBA" id="ARBA00038943"/>
    </source>
</evidence>
<dbReference type="Pfam" id="PF00849">
    <property type="entry name" value="PseudoU_synth_2"/>
    <property type="match status" value="1"/>
</dbReference>
<evidence type="ECO:0000256" key="6">
    <source>
        <dbReference type="ARBA" id="ARBA00040675"/>
    </source>
</evidence>
<comment type="function">
    <text evidence="4">Responsible for synthesis of pseudouridine from uracil-65 in transfer RNAs.</text>
</comment>
<organism evidence="11 12">
    <name type="scientific">Litoribacillus peritrichatus</name>
    <dbReference type="NCBI Taxonomy" id="718191"/>
    <lineage>
        <taxon>Bacteria</taxon>
        <taxon>Pseudomonadati</taxon>
        <taxon>Pseudomonadota</taxon>
        <taxon>Gammaproteobacteria</taxon>
        <taxon>Oceanospirillales</taxon>
        <taxon>Oceanospirillaceae</taxon>
        <taxon>Litoribacillus</taxon>
    </lineage>
</organism>
<dbReference type="Gene3D" id="3.30.2350.10">
    <property type="entry name" value="Pseudouridine synthase"/>
    <property type="match status" value="1"/>
</dbReference>
<proteinExistence type="predicted"/>
<keyword evidence="12" id="KW-1185">Reference proteome</keyword>
<gene>
    <name evidence="11" type="primary">truC_1</name>
    <name evidence="11" type="ORF">GCM10022277_03010</name>
</gene>
<dbReference type="InterPro" id="IPR050188">
    <property type="entry name" value="RluA_PseudoU_synthase"/>
</dbReference>
<evidence type="ECO:0000256" key="1">
    <source>
        <dbReference type="ARBA" id="ARBA00022694"/>
    </source>
</evidence>
<dbReference type="InterPro" id="IPR006145">
    <property type="entry name" value="PsdUridine_synth_RsuA/RluA"/>
</dbReference>
<dbReference type="InterPro" id="IPR020103">
    <property type="entry name" value="PsdUridine_synth_cat_dom_sf"/>
</dbReference>
<dbReference type="EC" id="5.4.99.26" evidence="5"/>
<reference evidence="12" key="1">
    <citation type="journal article" date="2019" name="Int. J. Syst. Evol. Microbiol.">
        <title>The Global Catalogue of Microorganisms (GCM) 10K type strain sequencing project: providing services to taxonomists for standard genome sequencing and annotation.</title>
        <authorList>
            <consortium name="The Broad Institute Genomics Platform"/>
            <consortium name="The Broad Institute Genome Sequencing Center for Infectious Disease"/>
            <person name="Wu L."/>
            <person name="Ma J."/>
        </authorList>
    </citation>
    <scope>NUCLEOTIDE SEQUENCE [LARGE SCALE GENOMIC DNA]</scope>
    <source>
        <strain evidence="12">JCM 17551</strain>
    </source>
</reference>
<evidence type="ECO:0000256" key="8">
    <source>
        <dbReference type="ARBA" id="ARBA00041975"/>
    </source>
</evidence>
<evidence type="ECO:0000313" key="11">
    <source>
        <dbReference type="EMBL" id="GAA3911768.1"/>
    </source>
</evidence>
<keyword evidence="2" id="KW-0413">Isomerase</keyword>
<accession>A0ABP7M429</accession>
<evidence type="ECO:0000313" key="12">
    <source>
        <dbReference type="Proteomes" id="UP001501565"/>
    </source>
</evidence>
<dbReference type="PANTHER" id="PTHR21600:SF56">
    <property type="entry name" value="TRNA PSEUDOURIDINE SYNTHASE C"/>
    <property type="match status" value="1"/>
</dbReference>
<dbReference type="SUPFAM" id="SSF55120">
    <property type="entry name" value="Pseudouridine synthase"/>
    <property type="match status" value="1"/>
</dbReference>
<feature type="domain" description="Pseudouridine synthase RsuA/RluA-like" evidence="10">
    <location>
        <begin position="15"/>
        <end position="174"/>
    </location>
</feature>
<dbReference type="InterPro" id="IPR006224">
    <property type="entry name" value="PsdUridine_synth_RluA-like_CS"/>
</dbReference>